<protein>
    <recommendedName>
        <fullName evidence="3">AbiEi antitoxin C-terminal domain-containing protein</fullName>
    </recommendedName>
</protein>
<sequence>MYKIDILLKQNQKLFHTNDLAILWGIDNRNTLYTAIKRYVAKGVLVPVQKGLYATVLLDQLDPSILGDAVIHTYSYISCETVLARAGVLFQAGEAMTFVSSFSRRFVIASHVYIVRKLADRFLFQDTGILRQEGVLTATTARAVADMRYFHPAAHFDNPRAIDWKTVRTIQKEVGYI</sequence>
<reference evidence="1 2" key="1">
    <citation type="journal article" date="2016" name="Nat. Commun.">
        <title>Thousands of microbial genomes shed light on interconnected biogeochemical processes in an aquifer system.</title>
        <authorList>
            <person name="Anantharaman K."/>
            <person name="Brown C.T."/>
            <person name="Hug L.A."/>
            <person name="Sharon I."/>
            <person name="Castelle C.J."/>
            <person name="Probst A.J."/>
            <person name="Thomas B.C."/>
            <person name="Singh A."/>
            <person name="Wilkins M.J."/>
            <person name="Karaoz U."/>
            <person name="Brodie E.L."/>
            <person name="Williams K.H."/>
            <person name="Hubbard S.S."/>
            <person name="Banfield J.F."/>
        </authorList>
    </citation>
    <scope>NUCLEOTIDE SEQUENCE [LARGE SCALE GENOMIC DNA]</scope>
</reference>
<comment type="caution">
    <text evidence="1">The sequence shown here is derived from an EMBL/GenBank/DDBJ whole genome shotgun (WGS) entry which is preliminary data.</text>
</comment>
<evidence type="ECO:0000313" key="2">
    <source>
        <dbReference type="Proteomes" id="UP000177268"/>
    </source>
</evidence>
<gene>
    <name evidence="1" type="ORF">A2Z00_04370</name>
</gene>
<evidence type="ECO:0000313" key="1">
    <source>
        <dbReference type="EMBL" id="OGG11927.1"/>
    </source>
</evidence>
<dbReference type="AlphaFoldDB" id="A0A1F5ZIJ8"/>
<evidence type="ECO:0008006" key="3">
    <source>
        <dbReference type="Google" id="ProtNLM"/>
    </source>
</evidence>
<dbReference type="EMBL" id="MFIZ01000010">
    <property type="protein sequence ID" value="OGG11927.1"/>
    <property type="molecule type" value="Genomic_DNA"/>
</dbReference>
<dbReference type="Proteomes" id="UP000177268">
    <property type="component" value="Unassembled WGS sequence"/>
</dbReference>
<proteinExistence type="predicted"/>
<name>A0A1F5ZIJ8_9BACT</name>
<accession>A0A1F5ZIJ8</accession>
<organism evidence="1 2">
    <name type="scientific">Candidatus Gottesmanbacteria bacterium RBG_13_45_10</name>
    <dbReference type="NCBI Taxonomy" id="1798370"/>
    <lineage>
        <taxon>Bacteria</taxon>
        <taxon>Candidatus Gottesmaniibacteriota</taxon>
    </lineage>
</organism>
<dbReference type="STRING" id="1798370.A2Z00_04370"/>